<protein>
    <recommendedName>
        <fullName evidence="3">RNase H type-1 domain-containing protein</fullName>
    </recommendedName>
</protein>
<dbReference type="EMBL" id="JABFAA010000012">
    <property type="protein sequence ID" value="MBA0697647.1"/>
    <property type="molecule type" value="Genomic_DNA"/>
</dbReference>
<reference evidence="1 2" key="1">
    <citation type="journal article" date="2019" name="Genome Biol. Evol.">
        <title>Insights into the evolution of the New World diploid cottons (Gossypium, subgenus Houzingenia) based on genome sequencing.</title>
        <authorList>
            <person name="Grover C.E."/>
            <person name="Arick M.A. 2nd"/>
            <person name="Thrash A."/>
            <person name="Conover J.L."/>
            <person name="Sanders W.S."/>
            <person name="Peterson D.G."/>
            <person name="Frelichowski J.E."/>
            <person name="Scheffler J.A."/>
            <person name="Scheffler B.E."/>
            <person name="Wendel J.F."/>
        </authorList>
    </citation>
    <scope>NUCLEOTIDE SEQUENCE [LARGE SCALE GENOMIC DNA]</scope>
    <source>
        <strain evidence="1">185</strain>
        <tissue evidence="1">Leaf</tissue>
    </source>
</reference>
<gene>
    <name evidence="1" type="ORF">Goari_021180</name>
</gene>
<name>A0A7J8YDM6_GOSAI</name>
<evidence type="ECO:0008006" key="3">
    <source>
        <dbReference type="Google" id="ProtNLM"/>
    </source>
</evidence>
<proteinExistence type="predicted"/>
<dbReference type="Proteomes" id="UP000593577">
    <property type="component" value="Unassembled WGS sequence"/>
</dbReference>
<sequence length="274" mass="31037">MCNLNEEWGLGFRSFEKFNVALLAKQGWRLINHPDSLVPQALKSKYYPRSDFYNASLRHEASYTWKSIWSAKKVLCNRIGLRVGTGDRILIVNHAWILGSADYKLSNEVGNDNYILVVDLIDSEIREWRRDCNLGTFSSVDVGRILRIPLACTTYADVMMWRGEPSGDFSMRRAYKLLQTEPVDREKQEVHERVSETSREIANSISCYIRKLEIKEERVVHSRSGSGIVVKNALGKVLVSRSILHVDVGTIFTAEALACLLAIQTGLEIGLTEA</sequence>
<evidence type="ECO:0000313" key="1">
    <source>
        <dbReference type="EMBL" id="MBA0697647.1"/>
    </source>
</evidence>
<dbReference type="AlphaFoldDB" id="A0A7J8YDM6"/>
<organism evidence="1 2">
    <name type="scientific">Gossypium aridum</name>
    <name type="common">American cotton</name>
    <name type="synonym">Erioxylum aridum</name>
    <dbReference type="NCBI Taxonomy" id="34290"/>
    <lineage>
        <taxon>Eukaryota</taxon>
        <taxon>Viridiplantae</taxon>
        <taxon>Streptophyta</taxon>
        <taxon>Embryophyta</taxon>
        <taxon>Tracheophyta</taxon>
        <taxon>Spermatophyta</taxon>
        <taxon>Magnoliopsida</taxon>
        <taxon>eudicotyledons</taxon>
        <taxon>Gunneridae</taxon>
        <taxon>Pentapetalae</taxon>
        <taxon>rosids</taxon>
        <taxon>malvids</taxon>
        <taxon>Malvales</taxon>
        <taxon>Malvaceae</taxon>
        <taxon>Malvoideae</taxon>
        <taxon>Gossypium</taxon>
    </lineage>
</organism>
<feature type="non-terminal residue" evidence="1">
    <location>
        <position position="1"/>
    </location>
</feature>
<comment type="caution">
    <text evidence="1">The sequence shown here is derived from an EMBL/GenBank/DDBJ whole genome shotgun (WGS) entry which is preliminary data.</text>
</comment>
<evidence type="ECO:0000313" key="2">
    <source>
        <dbReference type="Proteomes" id="UP000593577"/>
    </source>
</evidence>
<keyword evidence="2" id="KW-1185">Reference proteome</keyword>
<accession>A0A7J8YDM6</accession>